<feature type="transmembrane region" description="Helical" evidence="4">
    <location>
        <begin position="312"/>
        <end position="337"/>
    </location>
</feature>
<dbReference type="KEGG" id="peg:E5R92_01835"/>
<dbReference type="PANTHER" id="PTHR11360:SF284">
    <property type="entry name" value="EG:103B4.3 PROTEIN-RELATED"/>
    <property type="match status" value="1"/>
</dbReference>
<evidence type="ECO:0000256" key="2">
    <source>
        <dbReference type="ARBA" id="ARBA00022989"/>
    </source>
</evidence>
<feature type="transmembrane region" description="Helical" evidence="4">
    <location>
        <begin position="141"/>
        <end position="161"/>
    </location>
</feature>
<feature type="transmembrane region" description="Helical" evidence="4">
    <location>
        <begin position="344"/>
        <end position="364"/>
    </location>
</feature>
<gene>
    <name evidence="6" type="ORF">E5R92_01835</name>
</gene>
<feature type="transmembrane region" description="Helical" evidence="4">
    <location>
        <begin position="104"/>
        <end position="129"/>
    </location>
</feature>
<evidence type="ECO:0000256" key="4">
    <source>
        <dbReference type="SAM" id="Phobius"/>
    </source>
</evidence>
<protein>
    <submittedName>
        <fullName evidence="6">MFS transporter</fullName>
    </submittedName>
</protein>
<feature type="domain" description="Major facilitator superfamily (MFS) profile" evidence="5">
    <location>
        <begin position="12"/>
        <end position="400"/>
    </location>
</feature>
<feature type="transmembrane region" description="Helical" evidence="4">
    <location>
        <begin position="376"/>
        <end position="395"/>
    </location>
</feature>
<organism evidence="6 7">
    <name type="scientific">Candidatus Pelagibacter giovannonii</name>
    <dbReference type="NCBI Taxonomy" id="2563896"/>
    <lineage>
        <taxon>Bacteria</taxon>
        <taxon>Pseudomonadati</taxon>
        <taxon>Pseudomonadota</taxon>
        <taxon>Alphaproteobacteria</taxon>
        <taxon>Candidatus Pelagibacterales</taxon>
        <taxon>Candidatus Pelagibacteraceae</taxon>
        <taxon>Candidatus Pelagibacter</taxon>
    </lineage>
</organism>
<dbReference type="PANTHER" id="PTHR11360">
    <property type="entry name" value="MONOCARBOXYLATE TRANSPORTER"/>
    <property type="match status" value="1"/>
</dbReference>
<proteinExistence type="predicted"/>
<feature type="transmembrane region" description="Helical" evidence="4">
    <location>
        <begin position="81"/>
        <end position="98"/>
    </location>
</feature>
<dbReference type="Gene3D" id="1.20.1250.20">
    <property type="entry name" value="MFS general substrate transporter like domains"/>
    <property type="match status" value="2"/>
</dbReference>
<keyword evidence="2 4" id="KW-1133">Transmembrane helix</keyword>
<reference evidence="6 7" key="1">
    <citation type="journal article" date="2020" name="Nat. Microbiol.">
        <title>Lysogenic host-virus interactions in SAR11 marine bacteria.</title>
        <authorList>
            <person name="Morris R.M."/>
            <person name="Cain K.R."/>
            <person name="Hvorecny K.L."/>
            <person name="Kollman J.M."/>
        </authorList>
    </citation>
    <scope>NUCLEOTIDE SEQUENCE [LARGE SCALE GENOMIC DNA]</scope>
    <source>
        <strain evidence="6 7">NP1</strain>
    </source>
</reference>
<evidence type="ECO:0000259" key="5">
    <source>
        <dbReference type="PROSITE" id="PS50850"/>
    </source>
</evidence>
<sequence length="406" mass="44157">MSSEKFINNKSALITLIAACVVVLISLGVRQTFGLFFMDFKNDLDISITQSGLAIGIQMLMWGLTGPIFGAVADKYGGHKAICLAFVFYILGIYFLYAGPNTGIFFQIDLGLLVGIGLGGTAISIPMSIVGKHFPLSNRTIAMSIVTAVGSLGYFISPLYTSYSLIKNGWVDTLFVFTIFLFIGLLVAFFVRSPSASQSIEKPNDQSTFDALKEAFKNKSYILLTSGFFVCGFHITLVGTHVPKYVIDRGLESWTAAAILSLIGLFNIFGSLLSGYLSTKISKKIILSSIYALRGVSIILFIFLPASNINAFIFGASFGFLWLSTVPATSGIVAHIFGTKYLGVLYGIVFLSHQVGSFFGAFLGGLFYDLYGSYDYAWYLAIALSIFAAIIHLPIKEEAVLRLKTE</sequence>
<dbReference type="GO" id="GO:0022857">
    <property type="term" value="F:transmembrane transporter activity"/>
    <property type="evidence" value="ECO:0007669"/>
    <property type="project" value="InterPro"/>
</dbReference>
<feature type="transmembrane region" description="Helical" evidence="4">
    <location>
        <begin position="173"/>
        <end position="191"/>
    </location>
</feature>
<dbReference type="InterPro" id="IPR036259">
    <property type="entry name" value="MFS_trans_sf"/>
</dbReference>
<dbReference type="InterPro" id="IPR020846">
    <property type="entry name" value="MFS_dom"/>
</dbReference>
<evidence type="ECO:0000313" key="7">
    <source>
        <dbReference type="Proteomes" id="UP000501094"/>
    </source>
</evidence>
<dbReference type="InterPro" id="IPR011701">
    <property type="entry name" value="MFS"/>
</dbReference>
<feature type="transmembrane region" description="Helical" evidence="4">
    <location>
        <begin position="53"/>
        <end position="74"/>
    </location>
</feature>
<feature type="transmembrane region" description="Helical" evidence="4">
    <location>
        <begin position="285"/>
        <end position="306"/>
    </location>
</feature>
<dbReference type="SUPFAM" id="SSF103473">
    <property type="entry name" value="MFS general substrate transporter"/>
    <property type="match status" value="1"/>
</dbReference>
<dbReference type="EMBL" id="CP038852">
    <property type="protein sequence ID" value="QIZ20525.1"/>
    <property type="molecule type" value="Genomic_DNA"/>
</dbReference>
<dbReference type="Proteomes" id="UP000501094">
    <property type="component" value="Chromosome"/>
</dbReference>
<evidence type="ECO:0000256" key="3">
    <source>
        <dbReference type="ARBA" id="ARBA00023136"/>
    </source>
</evidence>
<keyword evidence="7" id="KW-1185">Reference proteome</keyword>
<name>A0A6H1Q2Q5_9PROT</name>
<dbReference type="PROSITE" id="PS50850">
    <property type="entry name" value="MFS"/>
    <property type="match status" value="1"/>
</dbReference>
<dbReference type="Pfam" id="PF07690">
    <property type="entry name" value="MFS_1"/>
    <property type="match status" value="1"/>
</dbReference>
<keyword evidence="1 4" id="KW-0812">Transmembrane</keyword>
<accession>A0A6H1Q2Q5</accession>
<dbReference type="AlphaFoldDB" id="A0A6H1Q2Q5"/>
<dbReference type="InterPro" id="IPR050327">
    <property type="entry name" value="Proton-linked_MCT"/>
</dbReference>
<feature type="transmembrane region" description="Helical" evidence="4">
    <location>
        <begin position="254"/>
        <end position="273"/>
    </location>
</feature>
<evidence type="ECO:0000313" key="6">
    <source>
        <dbReference type="EMBL" id="QIZ20525.1"/>
    </source>
</evidence>
<dbReference type="RefSeq" id="WP_168606418.1">
    <property type="nucleotide sequence ID" value="NZ_CP038852.1"/>
</dbReference>
<dbReference type="CDD" id="cd17355">
    <property type="entry name" value="MFS_YcxA_like"/>
    <property type="match status" value="1"/>
</dbReference>
<feature type="transmembrane region" description="Helical" evidence="4">
    <location>
        <begin position="12"/>
        <end position="33"/>
    </location>
</feature>
<feature type="transmembrane region" description="Helical" evidence="4">
    <location>
        <begin position="221"/>
        <end position="242"/>
    </location>
</feature>
<keyword evidence="3 4" id="KW-0472">Membrane</keyword>
<evidence type="ECO:0000256" key="1">
    <source>
        <dbReference type="ARBA" id="ARBA00022692"/>
    </source>
</evidence>